<accession>A0A4Y5MZX7</accession>
<keyword evidence="1" id="KW-0472">Membrane</keyword>
<reference evidence="2" key="1">
    <citation type="submission" date="2019-04" db="EMBL/GenBank/DDBJ databases">
        <authorList>
            <person name="Yu Z."/>
            <person name="Deng C."/>
        </authorList>
    </citation>
    <scope>NUCLEOTIDE SEQUENCE</scope>
</reference>
<evidence type="ECO:0000313" key="2">
    <source>
        <dbReference type="EMBL" id="QCW06939.1"/>
    </source>
</evidence>
<gene>
    <name evidence="2" type="primary">orf101</name>
</gene>
<feature type="transmembrane region" description="Helical" evidence="1">
    <location>
        <begin position="38"/>
        <end position="62"/>
    </location>
</feature>
<protein>
    <submittedName>
        <fullName evidence="2">Uncharacterized protein</fullName>
    </submittedName>
</protein>
<dbReference type="EMBL" id="MK820635">
    <property type="protein sequence ID" value="QCW06939.1"/>
    <property type="molecule type" value="Genomic_DNA"/>
</dbReference>
<name>A0A4Y5MZX7_9PEZI</name>
<keyword evidence="1" id="KW-0812">Transmembrane</keyword>
<keyword evidence="1" id="KW-1133">Transmembrane helix</keyword>
<dbReference type="AlphaFoldDB" id="A0A4Y5MZX7"/>
<keyword evidence="2" id="KW-0496">Mitochondrion</keyword>
<sequence>MCCVTWNSKLITRVESLVKVTKKHPTPSTKPDIQCGSWILGAVPITLIWGLIWGTMSGKALFNWFERPLLKTAFKDKTFFKPSIVKCSLDIIKSNVCLNSW</sequence>
<evidence type="ECO:0000256" key="1">
    <source>
        <dbReference type="SAM" id="Phobius"/>
    </source>
</evidence>
<organism evidence="2">
    <name type="scientific">Orbilia brochopaga</name>
    <dbReference type="NCBI Taxonomy" id="3140254"/>
    <lineage>
        <taxon>Eukaryota</taxon>
        <taxon>Fungi</taxon>
        <taxon>Dikarya</taxon>
        <taxon>Ascomycota</taxon>
        <taxon>Pezizomycotina</taxon>
        <taxon>Orbiliomycetes</taxon>
        <taxon>Orbiliales</taxon>
        <taxon>Orbiliaceae</taxon>
        <taxon>Orbilia</taxon>
    </lineage>
</organism>
<proteinExistence type="predicted"/>
<geneLocation type="mitochondrion" evidence="2"/>